<dbReference type="EMBL" id="BMAW01105715">
    <property type="protein sequence ID" value="GFT20632.1"/>
    <property type="molecule type" value="Genomic_DNA"/>
</dbReference>
<organism evidence="1 2">
    <name type="scientific">Nephila pilipes</name>
    <name type="common">Giant wood spider</name>
    <name type="synonym">Nephila maculata</name>
    <dbReference type="NCBI Taxonomy" id="299642"/>
    <lineage>
        <taxon>Eukaryota</taxon>
        <taxon>Metazoa</taxon>
        <taxon>Ecdysozoa</taxon>
        <taxon>Arthropoda</taxon>
        <taxon>Chelicerata</taxon>
        <taxon>Arachnida</taxon>
        <taxon>Araneae</taxon>
        <taxon>Araneomorphae</taxon>
        <taxon>Entelegynae</taxon>
        <taxon>Araneoidea</taxon>
        <taxon>Nephilidae</taxon>
        <taxon>Nephila</taxon>
    </lineage>
</organism>
<reference evidence="1" key="1">
    <citation type="submission" date="2020-08" db="EMBL/GenBank/DDBJ databases">
        <title>Multicomponent nature underlies the extraordinary mechanical properties of spider dragline silk.</title>
        <authorList>
            <person name="Kono N."/>
            <person name="Nakamura H."/>
            <person name="Mori M."/>
            <person name="Yoshida Y."/>
            <person name="Ohtoshi R."/>
            <person name="Malay A.D."/>
            <person name="Moran D.A.P."/>
            <person name="Tomita M."/>
            <person name="Numata K."/>
            <person name="Arakawa K."/>
        </authorList>
    </citation>
    <scope>NUCLEOTIDE SEQUENCE</scope>
</reference>
<proteinExistence type="predicted"/>
<evidence type="ECO:0000313" key="2">
    <source>
        <dbReference type="Proteomes" id="UP000887013"/>
    </source>
</evidence>
<evidence type="ECO:0000313" key="1">
    <source>
        <dbReference type="EMBL" id="GFT20632.1"/>
    </source>
</evidence>
<keyword evidence="2" id="KW-1185">Reference proteome</keyword>
<accession>A0A8X6TKL0</accession>
<dbReference type="Proteomes" id="UP000887013">
    <property type="component" value="Unassembled WGS sequence"/>
</dbReference>
<comment type="caution">
    <text evidence="1">The sequence shown here is derived from an EMBL/GenBank/DDBJ whole genome shotgun (WGS) entry which is preliminary data.</text>
</comment>
<name>A0A8X6TKL0_NEPPI</name>
<gene>
    <name evidence="1" type="ORF">NPIL_81911</name>
</gene>
<dbReference type="AlphaFoldDB" id="A0A8X6TKL0"/>
<protein>
    <submittedName>
        <fullName evidence="1">Uncharacterized protein</fullName>
    </submittedName>
</protein>
<sequence>MTSSMFLIDSKRHLEDISVPLGQLMPVADYFNDLKTKFQFAAEQADIDSSTNEANYAYYHNRLKKKVNIQANNIGIIYETDIDFGDIENPPTTKCTPNNETYIKEHLNFPNLNADQKQASDIQRCFLALE</sequence>
<dbReference type="OrthoDB" id="8051507at2759"/>